<keyword evidence="5 7" id="KW-0720">Serine protease</keyword>
<dbReference type="InterPro" id="IPR018114">
    <property type="entry name" value="TRYPSIN_HIS"/>
</dbReference>
<evidence type="ECO:0000256" key="4">
    <source>
        <dbReference type="ARBA" id="ARBA00022801"/>
    </source>
</evidence>
<dbReference type="SUPFAM" id="SSF50494">
    <property type="entry name" value="Trypsin-like serine proteases"/>
    <property type="match status" value="1"/>
</dbReference>
<evidence type="ECO:0000256" key="7">
    <source>
        <dbReference type="RuleBase" id="RU363034"/>
    </source>
</evidence>
<evidence type="ECO:0000313" key="9">
    <source>
        <dbReference type="EMBL" id="KAK3851364.1"/>
    </source>
</evidence>
<comment type="caution">
    <text evidence="9">The sequence shown here is derived from an EMBL/GenBank/DDBJ whole genome shotgun (WGS) entry which is preliminary data.</text>
</comment>
<reference evidence="9" key="1">
    <citation type="submission" date="2023-10" db="EMBL/GenBank/DDBJ databases">
        <title>Genome assemblies of two species of porcelain crab, Petrolisthes cinctipes and Petrolisthes manimaculis (Anomura: Porcellanidae).</title>
        <authorList>
            <person name="Angst P."/>
        </authorList>
    </citation>
    <scope>NUCLEOTIDE SEQUENCE</scope>
    <source>
        <strain evidence="9">PB745_01</strain>
        <tissue evidence="9">Gill</tissue>
    </source>
</reference>
<dbReference type="Gene3D" id="2.40.10.10">
    <property type="entry name" value="Trypsin-like serine proteases"/>
    <property type="match status" value="2"/>
</dbReference>
<dbReference type="AlphaFoldDB" id="A0AAE1BKX5"/>
<dbReference type="GO" id="GO:0004252">
    <property type="term" value="F:serine-type endopeptidase activity"/>
    <property type="evidence" value="ECO:0007669"/>
    <property type="project" value="InterPro"/>
</dbReference>
<keyword evidence="10" id="KW-1185">Reference proteome</keyword>
<dbReference type="InterPro" id="IPR043504">
    <property type="entry name" value="Peptidase_S1_PA_chymotrypsin"/>
</dbReference>
<dbReference type="SMART" id="SM00020">
    <property type="entry name" value="Tryp_SPc"/>
    <property type="match status" value="1"/>
</dbReference>
<dbReference type="PROSITE" id="PS00134">
    <property type="entry name" value="TRYPSIN_HIS"/>
    <property type="match status" value="1"/>
</dbReference>
<feature type="domain" description="Peptidase S1" evidence="8">
    <location>
        <begin position="55"/>
        <end position="295"/>
    </location>
</feature>
<dbReference type="EMBL" id="JAWQEG010007932">
    <property type="protein sequence ID" value="KAK3851364.1"/>
    <property type="molecule type" value="Genomic_DNA"/>
</dbReference>
<dbReference type="Pfam" id="PF00089">
    <property type="entry name" value="Trypsin"/>
    <property type="match status" value="1"/>
</dbReference>
<keyword evidence="3 7" id="KW-0645">Protease</keyword>
<dbReference type="PANTHER" id="PTHR24264">
    <property type="entry name" value="TRYPSIN-RELATED"/>
    <property type="match status" value="1"/>
</dbReference>
<dbReference type="GO" id="GO:0006508">
    <property type="term" value="P:proteolysis"/>
    <property type="evidence" value="ECO:0007669"/>
    <property type="project" value="UniProtKB-KW"/>
</dbReference>
<organism evidence="9 10">
    <name type="scientific">Petrolisthes cinctipes</name>
    <name type="common">Flat porcelain crab</name>
    <dbReference type="NCBI Taxonomy" id="88211"/>
    <lineage>
        <taxon>Eukaryota</taxon>
        <taxon>Metazoa</taxon>
        <taxon>Ecdysozoa</taxon>
        <taxon>Arthropoda</taxon>
        <taxon>Crustacea</taxon>
        <taxon>Multicrustacea</taxon>
        <taxon>Malacostraca</taxon>
        <taxon>Eumalacostraca</taxon>
        <taxon>Eucarida</taxon>
        <taxon>Decapoda</taxon>
        <taxon>Pleocyemata</taxon>
        <taxon>Anomura</taxon>
        <taxon>Galatheoidea</taxon>
        <taxon>Porcellanidae</taxon>
        <taxon>Petrolisthes</taxon>
    </lineage>
</organism>
<evidence type="ECO:0000256" key="1">
    <source>
        <dbReference type="ARBA" id="ARBA00004613"/>
    </source>
</evidence>
<dbReference type="GO" id="GO:0005615">
    <property type="term" value="C:extracellular space"/>
    <property type="evidence" value="ECO:0007669"/>
    <property type="project" value="TreeGrafter"/>
</dbReference>
<keyword evidence="4 7" id="KW-0378">Hydrolase</keyword>
<name>A0AAE1BKX5_PETCI</name>
<dbReference type="InterPro" id="IPR033116">
    <property type="entry name" value="TRYPSIN_SER"/>
</dbReference>
<protein>
    <recommendedName>
        <fullName evidence="8">Peptidase S1 domain-containing protein</fullName>
    </recommendedName>
</protein>
<dbReference type="PROSITE" id="PS00135">
    <property type="entry name" value="TRYPSIN_SER"/>
    <property type="match status" value="1"/>
</dbReference>
<dbReference type="CDD" id="cd00190">
    <property type="entry name" value="Tryp_SPc"/>
    <property type="match status" value="1"/>
</dbReference>
<dbReference type="PROSITE" id="PS50240">
    <property type="entry name" value="TRYPSIN_DOM"/>
    <property type="match status" value="1"/>
</dbReference>
<sequence>MISHLSLLRSLEEVYVSSKRGTPVVCCHDEPVPIVGAELLPQDTCGITNVTAIRIVGGFPPPKGLYPWLAALGYVNGRGKVTFLCGAALITNQHVVTAAHCVKNRNDLKVVRLGDHHLEEKNEADHEDFKVSERIIHEQFDSFTYANDIAILKLDRPAKFRKGLNAVCLPMIPRFLEESLVGVHGFVAGWGAVSFNNVSSPELLHVMLPVIGREECQTKYSIFNQVHIDETTLCAGVGQKDACQGDSGGPMVMHFGSKTYFVGVVSFGFRCAEPNFPGVYTRVAKYIDWITSHLD</sequence>
<dbReference type="FunFam" id="2.40.10.10:FF:000006">
    <property type="entry name" value="Serine proteinase stubble"/>
    <property type="match status" value="1"/>
</dbReference>
<comment type="subcellular location">
    <subcellularLocation>
        <location evidence="1">Secreted</location>
    </subcellularLocation>
</comment>
<dbReference type="InterPro" id="IPR001254">
    <property type="entry name" value="Trypsin_dom"/>
</dbReference>
<proteinExistence type="predicted"/>
<dbReference type="InterPro" id="IPR050127">
    <property type="entry name" value="Serine_Proteases_S1"/>
</dbReference>
<evidence type="ECO:0000259" key="8">
    <source>
        <dbReference type="PROSITE" id="PS50240"/>
    </source>
</evidence>
<evidence type="ECO:0000256" key="6">
    <source>
        <dbReference type="ARBA" id="ARBA00023157"/>
    </source>
</evidence>
<dbReference type="PANTHER" id="PTHR24264:SF65">
    <property type="entry name" value="SRCR DOMAIN-CONTAINING PROTEIN"/>
    <property type="match status" value="1"/>
</dbReference>
<evidence type="ECO:0000313" key="10">
    <source>
        <dbReference type="Proteomes" id="UP001286313"/>
    </source>
</evidence>
<evidence type="ECO:0000256" key="3">
    <source>
        <dbReference type="ARBA" id="ARBA00022670"/>
    </source>
</evidence>
<evidence type="ECO:0000256" key="5">
    <source>
        <dbReference type="ARBA" id="ARBA00022825"/>
    </source>
</evidence>
<dbReference type="InterPro" id="IPR001314">
    <property type="entry name" value="Peptidase_S1A"/>
</dbReference>
<dbReference type="PRINTS" id="PR00722">
    <property type="entry name" value="CHYMOTRYPSIN"/>
</dbReference>
<keyword evidence="6" id="KW-1015">Disulfide bond</keyword>
<dbReference type="Proteomes" id="UP001286313">
    <property type="component" value="Unassembled WGS sequence"/>
</dbReference>
<keyword evidence="2" id="KW-0964">Secreted</keyword>
<accession>A0AAE1BKX5</accession>
<evidence type="ECO:0000256" key="2">
    <source>
        <dbReference type="ARBA" id="ARBA00022525"/>
    </source>
</evidence>
<dbReference type="InterPro" id="IPR009003">
    <property type="entry name" value="Peptidase_S1_PA"/>
</dbReference>
<gene>
    <name evidence="9" type="ORF">Pcinc_041983</name>
</gene>